<comment type="caution">
    <text evidence="1">The sequence shown here is derived from an EMBL/GenBank/DDBJ whole genome shotgun (WGS) entry which is preliminary data.</text>
</comment>
<protein>
    <submittedName>
        <fullName evidence="1">Uncharacterized protein</fullName>
    </submittedName>
</protein>
<proteinExistence type="predicted"/>
<dbReference type="Proteomes" id="UP001150581">
    <property type="component" value="Unassembled WGS sequence"/>
</dbReference>
<accession>A0ACC1IV52</accession>
<dbReference type="EMBL" id="JANBPG010000026">
    <property type="protein sequence ID" value="KAJ1901480.1"/>
    <property type="molecule type" value="Genomic_DNA"/>
</dbReference>
<evidence type="ECO:0000313" key="2">
    <source>
        <dbReference type="Proteomes" id="UP001150581"/>
    </source>
</evidence>
<evidence type="ECO:0000313" key="1">
    <source>
        <dbReference type="EMBL" id="KAJ1901480.1"/>
    </source>
</evidence>
<keyword evidence="2" id="KW-1185">Reference proteome</keyword>
<organism evidence="1 2">
    <name type="scientific">Kickxella alabastrina</name>
    <dbReference type="NCBI Taxonomy" id="61397"/>
    <lineage>
        <taxon>Eukaryota</taxon>
        <taxon>Fungi</taxon>
        <taxon>Fungi incertae sedis</taxon>
        <taxon>Zoopagomycota</taxon>
        <taxon>Kickxellomycotina</taxon>
        <taxon>Kickxellomycetes</taxon>
        <taxon>Kickxellales</taxon>
        <taxon>Kickxellaceae</taxon>
        <taxon>Kickxella</taxon>
    </lineage>
</organism>
<gene>
    <name evidence="1" type="ORF">LPJ66_000762</name>
</gene>
<reference evidence="1" key="1">
    <citation type="submission" date="2022-07" db="EMBL/GenBank/DDBJ databases">
        <title>Phylogenomic reconstructions and comparative analyses of Kickxellomycotina fungi.</title>
        <authorList>
            <person name="Reynolds N.K."/>
            <person name="Stajich J.E."/>
            <person name="Barry K."/>
            <person name="Grigoriev I.V."/>
            <person name="Crous P."/>
            <person name="Smith M.E."/>
        </authorList>
    </citation>
    <scope>NUCLEOTIDE SEQUENCE</scope>
    <source>
        <strain evidence="1">Benny 63K</strain>
    </source>
</reference>
<name>A0ACC1IV52_9FUNG</name>
<sequence length="108" mass="12206">MPRFAPVQTFRADGTKIKDSEKVPSGRQKWNNRDMAAVLDFHIILNALLTGDRPLRFLRKKTSSESAEPESTATPKALLKPKPKHKPKSKTKRVRKNLFAPASSLQKK</sequence>